<proteinExistence type="inferred from homology"/>
<evidence type="ECO:0000313" key="3">
    <source>
        <dbReference type="EMBL" id="MBB5130372.1"/>
    </source>
</evidence>
<sequence length="121" mass="13370">MKYMIIIYGNAELWESFPPEETEKAIAAQDAFNRKYAETGELLGAYGTADAAEAKVVRVREGVPVVTDGPYLEAKEYLASWYLIDVPSEQRALEIAAEIPFAAQNAVEVWPVPHEAPGNKL</sequence>
<dbReference type="SUPFAM" id="SSF54909">
    <property type="entry name" value="Dimeric alpha+beta barrel"/>
    <property type="match status" value="1"/>
</dbReference>
<evidence type="ECO:0000256" key="1">
    <source>
        <dbReference type="ARBA" id="ARBA00007689"/>
    </source>
</evidence>
<dbReference type="Gene3D" id="3.30.70.1060">
    <property type="entry name" value="Dimeric alpha+beta barrel"/>
    <property type="match status" value="1"/>
</dbReference>
<comment type="similarity">
    <text evidence="1">Belongs to the YciI family.</text>
</comment>
<organism evidence="3 4">
    <name type="scientific">Thermocatellispora tengchongensis</name>
    <dbReference type="NCBI Taxonomy" id="1073253"/>
    <lineage>
        <taxon>Bacteria</taxon>
        <taxon>Bacillati</taxon>
        <taxon>Actinomycetota</taxon>
        <taxon>Actinomycetes</taxon>
        <taxon>Streptosporangiales</taxon>
        <taxon>Streptosporangiaceae</taxon>
        <taxon>Thermocatellispora</taxon>
    </lineage>
</organism>
<dbReference type="PANTHER" id="PTHR35174:SF3">
    <property type="entry name" value="BLL7171 PROTEIN"/>
    <property type="match status" value="1"/>
</dbReference>
<keyword evidence="4" id="KW-1185">Reference proteome</keyword>
<name>A0A840NSZ3_9ACTN</name>
<evidence type="ECO:0000313" key="4">
    <source>
        <dbReference type="Proteomes" id="UP000578449"/>
    </source>
</evidence>
<protein>
    <recommendedName>
        <fullName evidence="2">YCII-related domain-containing protein</fullName>
    </recommendedName>
</protein>
<reference evidence="3 4" key="1">
    <citation type="submission" date="2020-08" db="EMBL/GenBank/DDBJ databases">
        <title>Genomic Encyclopedia of Type Strains, Phase IV (KMG-IV): sequencing the most valuable type-strain genomes for metagenomic binning, comparative biology and taxonomic classification.</title>
        <authorList>
            <person name="Goeker M."/>
        </authorList>
    </citation>
    <scope>NUCLEOTIDE SEQUENCE [LARGE SCALE GENOMIC DNA]</scope>
    <source>
        <strain evidence="3 4">DSM 45615</strain>
    </source>
</reference>
<dbReference type="InterPro" id="IPR005545">
    <property type="entry name" value="YCII"/>
</dbReference>
<feature type="domain" description="YCII-related" evidence="2">
    <location>
        <begin position="1"/>
        <end position="112"/>
    </location>
</feature>
<evidence type="ECO:0000259" key="2">
    <source>
        <dbReference type="Pfam" id="PF03795"/>
    </source>
</evidence>
<gene>
    <name evidence="3" type="ORF">HNP84_000060</name>
</gene>
<dbReference type="Pfam" id="PF03795">
    <property type="entry name" value="YCII"/>
    <property type="match status" value="1"/>
</dbReference>
<dbReference type="PANTHER" id="PTHR35174">
    <property type="entry name" value="BLL7171 PROTEIN-RELATED"/>
    <property type="match status" value="1"/>
</dbReference>
<comment type="caution">
    <text evidence="3">The sequence shown here is derived from an EMBL/GenBank/DDBJ whole genome shotgun (WGS) entry which is preliminary data.</text>
</comment>
<dbReference type="AlphaFoldDB" id="A0A840NSZ3"/>
<dbReference type="EMBL" id="JACHGN010000001">
    <property type="protein sequence ID" value="MBB5130372.1"/>
    <property type="molecule type" value="Genomic_DNA"/>
</dbReference>
<accession>A0A840NSZ3</accession>
<dbReference type="InterPro" id="IPR011008">
    <property type="entry name" value="Dimeric_a/b-barrel"/>
</dbReference>
<dbReference type="Proteomes" id="UP000578449">
    <property type="component" value="Unassembled WGS sequence"/>
</dbReference>